<dbReference type="CDD" id="cd18790">
    <property type="entry name" value="SF2_C_UvrB"/>
    <property type="match status" value="1"/>
</dbReference>
<dbReference type="InterPro" id="IPR004807">
    <property type="entry name" value="UvrB"/>
</dbReference>
<comment type="domain">
    <text evidence="13">The beta-hairpin motif is involved in DNA binding.</text>
</comment>
<dbReference type="Pfam" id="PF12344">
    <property type="entry name" value="UvrB"/>
    <property type="match status" value="1"/>
</dbReference>
<evidence type="ECO:0000259" key="16">
    <source>
        <dbReference type="PROSITE" id="PS50151"/>
    </source>
</evidence>
<dbReference type="InterPro" id="IPR001943">
    <property type="entry name" value="UVR_dom"/>
</dbReference>
<evidence type="ECO:0000256" key="1">
    <source>
        <dbReference type="ARBA" id="ARBA00004496"/>
    </source>
</evidence>
<dbReference type="InterPro" id="IPR006935">
    <property type="entry name" value="Helicase/UvrB_N"/>
</dbReference>
<comment type="function">
    <text evidence="13">The UvrABC repair system catalyzes the recognition and processing of DNA lesions. A damage recognition complex composed of 2 UvrA and 2 UvrB subunits scans DNA for abnormalities. Upon binding of the UvrA(2)B(2) complex to a putative damaged site, the DNA wraps around one UvrB monomer. DNA wrap is dependent on ATP binding by UvrB and probably causes local melting of the DNA helix, facilitating insertion of UvrB beta-hairpin between the DNA strands. Then UvrB probes one DNA strand for the presence of a lesion. If a lesion is found the UvrA subunits dissociate and the UvrB-DNA preincision complex is formed. This complex is subsequently bound by UvrC and the second UvrB is released. If no lesion is found, the DNA wraps around the other UvrB subunit that will check the other stand for damage.</text>
</comment>
<dbReference type="Pfam" id="PF02151">
    <property type="entry name" value="UVR"/>
    <property type="match status" value="1"/>
</dbReference>
<dbReference type="EMBL" id="AP026709">
    <property type="protein sequence ID" value="BDQ36011.1"/>
    <property type="molecule type" value="Genomic_DNA"/>
</dbReference>
<dbReference type="SUPFAM" id="SSF52540">
    <property type="entry name" value="P-loop containing nucleoside triphosphate hydrolases"/>
    <property type="match status" value="2"/>
</dbReference>
<reference evidence="19 20" key="1">
    <citation type="submission" date="2022-08" db="EMBL/GenBank/DDBJ databases">
        <title>Genome Sequence of the sulphate-reducing bacterium, Pseudodesulfovibrio sp. SYK.</title>
        <authorList>
            <person name="Kondo R."/>
            <person name="Kataoka T."/>
        </authorList>
    </citation>
    <scope>NUCLEOTIDE SEQUENCE [LARGE SCALE GENOMIC DNA]</scope>
    <source>
        <strain evidence="19 20">SYK</strain>
    </source>
</reference>
<dbReference type="Gene3D" id="3.40.50.300">
    <property type="entry name" value="P-loop containing nucleotide triphosphate hydrolases"/>
    <property type="match status" value="3"/>
</dbReference>
<dbReference type="InterPro" id="IPR014001">
    <property type="entry name" value="Helicase_ATP-bd"/>
</dbReference>
<dbReference type="InterPro" id="IPR027417">
    <property type="entry name" value="P-loop_NTPase"/>
</dbReference>
<dbReference type="PROSITE" id="PS50151">
    <property type="entry name" value="UVR"/>
    <property type="match status" value="1"/>
</dbReference>
<dbReference type="InterPro" id="IPR024759">
    <property type="entry name" value="UvrB_YAD/RRR_dom"/>
</dbReference>
<comment type="subunit">
    <text evidence="11 13 14">Forms a heterotetramer with UvrA during the search for lesions. Interacts with UvrC in an incision complex.</text>
</comment>
<dbReference type="SMART" id="SM00487">
    <property type="entry name" value="DEXDc"/>
    <property type="match status" value="1"/>
</dbReference>
<dbReference type="PANTHER" id="PTHR24029:SF0">
    <property type="entry name" value="UVRABC SYSTEM PROTEIN B"/>
    <property type="match status" value="1"/>
</dbReference>
<comment type="subcellular location">
    <subcellularLocation>
        <location evidence="1 13 14">Cytoplasm</location>
    </subcellularLocation>
</comment>
<dbReference type="Gene3D" id="4.10.860.10">
    <property type="entry name" value="UVR domain"/>
    <property type="match status" value="1"/>
</dbReference>
<evidence type="ECO:0000256" key="12">
    <source>
        <dbReference type="ARBA" id="ARBA00029504"/>
    </source>
</evidence>
<evidence type="ECO:0000256" key="15">
    <source>
        <dbReference type="SAM" id="Coils"/>
    </source>
</evidence>
<dbReference type="Pfam" id="PF17757">
    <property type="entry name" value="UvrB_inter"/>
    <property type="match status" value="1"/>
</dbReference>
<keyword evidence="15" id="KW-0175">Coiled coil</keyword>
<organism evidence="19 20">
    <name type="scientific">Pseudodesulfovibrio nedwellii</name>
    <dbReference type="NCBI Taxonomy" id="2973072"/>
    <lineage>
        <taxon>Bacteria</taxon>
        <taxon>Pseudomonadati</taxon>
        <taxon>Thermodesulfobacteriota</taxon>
        <taxon>Desulfovibrionia</taxon>
        <taxon>Desulfovibrionales</taxon>
        <taxon>Desulfovibrionaceae</taxon>
    </lineage>
</organism>
<evidence type="ECO:0000256" key="3">
    <source>
        <dbReference type="ARBA" id="ARBA00022490"/>
    </source>
</evidence>
<accession>A0ABM8AXH9</accession>
<feature type="short sequence motif" description="Beta-hairpin" evidence="13">
    <location>
        <begin position="91"/>
        <end position="114"/>
    </location>
</feature>
<evidence type="ECO:0000256" key="13">
    <source>
        <dbReference type="HAMAP-Rule" id="MF_00204"/>
    </source>
</evidence>
<keyword evidence="5 13" id="KW-0227">DNA damage</keyword>
<keyword evidence="9 13" id="KW-0234">DNA repair</keyword>
<proteinExistence type="inferred from homology"/>
<dbReference type="InterPro" id="IPR041471">
    <property type="entry name" value="UvrB_inter"/>
</dbReference>
<evidence type="ECO:0000256" key="2">
    <source>
        <dbReference type="ARBA" id="ARBA00008533"/>
    </source>
</evidence>
<evidence type="ECO:0000256" key="6">
    <source>
        <dbReference type="ARBA" id="ARBA00022769"/>
    </source>
</evidence>
<keyword evidence="6 13" id="KW-0228">DNA excision</keyword>
<keyword evidence="4 13" id="KW-0547">Nucleotide-binding</keyword>
<dbReference type="Pfam" id="PF04851">
    <property type="entry name" value="ResIII"/>
    <property type="match status" value="1"/>
</dbReference>
<keyword evidence="7 13" id="KW-0067">ATP-binding</keyword>
<dbReference type="CDD" id="cd17916">
    <property type="entry name" value="DEXHc_UvrB"/>
    <property type="match status" value="1"/>
</dbReference>
<evidence type="ECO:0000256" key="9">
    <source>
        <dbReference type="ARBA" id="ARBA00023204"/>
    </source>
</evidence>
<dbReference type="NCBIfam" id="TIGR00631">
    <property type="entry name" value="uvrb"/>
    <property type="match status" value="1"/>
</dbReference>
<feature type="coiled-coil region" evidence="15">
    <location>
        <begin position="623"/>
        <end position="650"/>
    </location>
</feature>
<keyword evidence="20" id="KW-1185">Reference proteome</keyword>
<sequence>MPDFKLVSEYTLKGDQPEAVAELVNGLQSGVRDQVLLGATGTGKTFAMANVVATLNRSALILAPNKTLAAQLYTEFRGLFPDNAVEYFVSYYDYYQPEAYLPHSDVYIEKDSSINDNIDKLRHAATHALLTRKDVLIVASVSCIYGLGSPDFYAKMVIPVEEGQTMAMESLLGRLVEIHYERNDYDFHRGTFRVRGDVVEIIPAYSREKALRIEFFGDEIDSISETDPLTGEVKDRLRKTVIYPGSHFVSDRDNLDRATHDIREELRLRLTDLKKHNKLVEAQRLEQRTMYDLETIEELGYCNGIENYSLHLDGRHEGQPPATLLDYFPDDFILFVDESHIALPQVGGMFKGDRSRKTTLVDFGFRLPSALDNRPLNYEEFQERIKQAVYVSATPGPLEIDLAHGVVVEQIIRPTGLVDPEIEVRKTHGQIDDLLSECKKRQSRDERVLVTTLTKRMAEDLNDYLNQMGVESKYLHSDIDTLERMAIIQALRAGEFSVLVGINLLREGLDIPEVSMVAILDADKEGFLRSARSLIQIFGRAARNVDGRVILYADKITDSMASAMDETDRRRQKQQEYNEVHGITPTTIRKKVDNLFGELSGVTMGHTSVGMAAEDLAQYGADPKALQKSIKRLEREMREAAKELEFERAAELRDRVAMLRERFLELG</sequence>
<dbReference type="NCBIfam" id="NF003673">
    <property type="entry name" value="PRK05298.1"/>
    <property type="match status" value="1"/>
</dbReference>
<feature type="domain" description="Helicase C-terminal" evidence="18">
    <location>
        <begin position="430"/>
        <end position="592"/>
    </location>
</feature>
<evidence type="ECO:0000256" key="7">
    <source>
        <dbReference type="ARBA" id="ARBA00022840"/>
    </source>
</evidence>
<name>A0ABM8AXH9_9BACT</name>
<keyword evidence="3 13" id="KW-0963">Cytoplasm</keyword>
<protein>
    <recommendedName>
        <fullName evidence="12 13">UvrABC system protein B</fullName>
        <shortName evidence="13">Protein UvrB</shortName>
    </recommendedName>
    <alternativeName>
        <fullName evidence="13">Excinuclease ABC subunit B</fullName>
    </alternativeName>
</protein>
<feature type="binding site" evidence="13">
    <location>
        <begin position="38"/>
        <end position="45"/>
    </location>
    <ligand>
        <name>ATP</name>
        <dbReference type="ChEBI" id="CHEBI:30616"/>
    </ligand>
</feature>
<dbReference type="Proteomes" id="UP001317742">
    <property type="component" value="Chromosome"/>
</dbReference>
<keyword evidence="10 13" id="KW-0742">SOS response</keyword>
<dbReference type="PROSITE" id="PS51194">
    <property type="entry name" value="HELICASE_CTER"/>
    <property type="match status" value="1"/>
</dbReference>
<dbReference type="RefSeq" id="WP_281761938.1">
    <property type="nucleotide sequence ID" value="NZ_AP026709.1"/>
</dbReference>
<dbReference type="HAMAP" id="MF_00204">
    <property type="entry name" value="UvrB"/>
    <property type="match status" value="1"/>
</dbReference>
<feature type="domain" description="UVR" evidence="16">
    <location>
        <begin position="627"/>
        <end position="662"/>
    </location>
</feature>
<evidence type="ECO:0000313" key="19">
    <source>
        <dbReference type="EMBL" id="BDQ36011.1"/>
    </source>
</evidence>
<dbReference type="SUPFAM" id="SSF46600">
    <property type="entry name" value="C-terminal UvrC-binding domain of UvrB"/>
    <property type="match status" value="1"/>
</dbReference>
<dbReference type="PROSITE" id="PS51192">
    <property type="entry name" value="HELICASE_ATP_BIND_1"/>
    <property type="match status" value="1"/>
</dbReference>
<evidence type="ECO:0000256" key="4">
    <source>
        <dbReference type="ARBA" id="ARBA00022741"/>
    </source>
</evidence>
<dbReference type="InterPro" id="IPR036876">
    <property type="entry name" value="UVR_dom_sf"/>
</dbReference>
<dbReference type="PANTHER" id="PTHR24029">
    <property type="entry name" value="UVRABC SYSTEM PROTEIN B"/>
    <property type="match status" value="1"/>
</dbReference>
<evidence type="ECO:0000259" key="17">
    <source>
        <dbReference type="PROSITE" id="PS51192"/>
    </source>
</evidence>
<evidence type="ECO:0000259" key="18">
    <source>
        <dbReference type="PROSITE" id="PS51194"/>
    </source>
</evidence>
<dbReference type="SMART" id="SM00490">
    <property type="entry name" value="HELICc"/>
    <property type="match status" value="1"/>
</dbReference>
<keyword evidence="8 13" id="KW-0267">Excision nuclease</keyword>
<evidence type="ECO:0000256" key="5">
    <source>
        <dbReference type="ARBA" id="ARBA00022763"/>
    </source>
</evidence>
<evidence type="ECO:0000256" key="8">
    <source>
        <dbReference type="ARBA" id="ARBA00022881"/>
    </source>
</evidence>
<comment type="similarity">
    <text evidence="2 13 14">Belongs to the UvrB family.</text>
</comment>
<evidence type="ECO:0000313" key="20">
    <source>
        <dbReference type="Proteomes" id="UP001317742"/>
    </source>
</evidence>
<evidence type="ECO:0000256" key="11">
    <source>
        <dbReference type="ARBA" id="ARBA00026033"/>
    </source>
</evidence>
<gene>
    <name evidence="13 19" type="primary">uvrB</name>
    <name evidence="19" type="ORF">SYK_03710</name>
</gene>
<dbReference type="InterPro" id="IPR001650">
    <property type="entry name" value="Helicase_C-like"/>
</dbReference>
<evidence type="ECO:0000256" key="14">
    <source>
        <dbReference type="RuleBase" id="RU003587"/>
    </source>
</evidence>
<evidence type="ECO:0000256" key="10">
    <source>
        <dbReference type="ARBA" id="ARBA00023236"/>
    </source>
</evidence>
<feature type="domain" description="Helicase ATP-binding" evidence="17">
    <location>
        <begin position="25"/>
        <end position="158"/>
    </location>
</feature>
<dbReference type="Pfam" id="PF00271">
    <property type="entry name" value="Helicase_C"/>
    <property type="match status" value="1"/>
</dbReference>